<reference evidence="1" key="1">
    <citation type="journal article" date="2014" name="Int. J. Syst. Evol. Microbiol.">
        <title>Complete genome sequence of Corynebacterium casei LMG S-19264T (=DSM 44701T), isolated from a smear-ripened cheese.</title>
        <authorList>
            <consortium name="US DOE Joint Genome Institute (JGI-PGF)"/>
            <person name="Walter F."/>
            <person name="Albersmeier A."/>
            <person name="Kalinowski J."/>
            <person name="Ruckert C."/>
        </authorList>
    </citation>
    <scope>NUCLEOTIDE SEQUENCE [LARGE SCALE GENOMIC DNA]</scope>
    <source>
        <strain evidence="1">NBRC 114356</strain>
    </source>
</reference>
<evidence type="ECO:0008006" key="4">
    <source>
        <dbReference type="Google" id="ProtNLM"/>
    </source>
</evidence>
<dbReference type="EMBL" id="JBHTAR010000001">
    <property type="protein sequence ID" value="MFC7197938.1"/>
    <property type="molecule type" value="Genomic_DNA"/>
</dbReference>
<name>A0ABD5YWH6_9EURY</name>
<dbReference type="SUPFAM" id="SSF46785">
    <property type="entry name" value="Winged helix' DNA-binding domain"/>
    <property type="match status" value="1"/>
</dbReference>
<reference evidence="1" key="3">
    <citation type="submission" date="2024-09" db="EMBL/GenBank/DDBJ databases">
        <authorList>
            <person name="Sun Q."/>
        </authorList>
    </citation>
    <scope>NUCLEOTIDE SEQUENCE</scope>
    <source>
        <strain evidence="1">NBRC 114356</strain>
    </source>
</reference>
<dbReference type="InterPro" id="IPR036390">
    <property type="entry name" value="WH_DNA-bd_sf"/>
</dbReference>
<proteinExistence type="predicted"/>
<evidence type="ECO:0000313" key="2">
    <source>
        <dbReference type="EMBL" id="MFC7198596.1"/>
    </source>
</evidence>
<dbReference type="InterPro" id="IPR036388">
    <property type="entry name" value="WH-like_DNA-bd_sf"/>
</dbReference>
<gene>
    <name evidence="1" type="ORF">ACFQJ9_00185</name>
    <name evidence="2" type="ORF">ACFQJ9_04020</name>
</gene>
<sequence length="99" mass="11266">MLDSLEEEVDMFSRHLEILQLVIENGPIGIVKLSNETGHPHHKVRYSLRILEEEELIEATSQGAVATDQAEEFVAETNERLEEIVEKLESLKIEPEAVE</sequence>
<dbReference type="Proteomes" id="UP001596447">
    <property type="component" value="Unassembled WGS sequence"/>
</dbReference>
<dbReference type="EMBL" id="JBHTAR010000011">
    <property type="protein sequence ID" value="MFC7198596.1"/>
    <property type="molecule type" value="Genomic_DNA"/>
</dbReference>
<accession>A0ABD5YWH6</accession>
<evidence type="ECO:0000313" key="1">
    <source>
        <dbReference type="EMBL" id="MFC7197938.1"/>
    </source>
</evidence>
<dbReference type="AlphaFoldDB" id="A0ABD5YWH6"/>
<keyword evidence="3" id="KW-1185">Reference proteome</keyword>
<organism evidence="1 3">
    <name type="scientific">Halospeciosus flavus</name>
    <dbReference type="NCBI Taxonomy" id="3032283"/>
    <lineage>
        <taxon>Archaea</taxon>
        <taxon>Methanobacteriati</taxon>
        <taxon>Methanobacteriota</taxon>
        <taxon>Stenosarchaea group</taxon>
        <taxon>Halobacteria</taxon>
        <taxon>Halobacteriales</taxon>
        <taxon>Halobacteriaceae</taxon>
        <taxon>Halospeciosus</taxon>
    </lineage>
</organism>
<comment type="caution">
    <text evidence="1">The sequence shown here is derived from an EMBL/GenBank/DDBJ whole genome shotgun (WGS) entry which is preliminary data.</text>
</comment>
<dbReference type="RefSeq" id="WP_279528557.1">
    <property type="nucleotide sequence ID" value="NZ_CP122312.1"/>
</dbReference>
<evidence type="ECO:0000313" key="3">
    <source>
        <dbReference type="Proteomes" id="UP001596447"/>
    </source>
</evidence>
<protein>
    <recommendedName>
        <fullName evidence="4">Transcriptional regulator</fullName>
    </recommendedName>
</protein>
<dbReference type="Gene3D" id="1.10.10.10">
    <property type="entry name" value="Winged helix-like DNA-binding domain superfamily/Winged helix DNA-binding domain"/>
    <property type="match status" value="1"/>
</dbReference>
<reference evidence="3" key="2">
    <citation type="journal article" date="2019" name="Int. J. Syst. Evol. Microbiol.">
        <title>The Global Catalogue of Microorganisms (GCM) 10K type strain sequencing project: providing services to taxonomists for standard genome sequencing and annotation.</title>
        <authorList>
            <consortium name="The Broad Institute Genomics Platform"/>
            <consortium name="The Broad Institute Genome Sequencing Center for Infectious Disease"/>
            <person name="Wu L."/>
            <person name="Ma J."/>
        </authorList>
    </citation>
    <scope>NUCLEOTIDE SEQUENCE [LARGE SCALE GENOMIC DNA]</scope>
    <source>
        <strain evidence="3">XZGYJ-43</strain>
    </source>
</reference>